<reference evidence="2 3" key="1">
    <citation type="submission" date="2017-12" db="EMBL/GenBank/DDBJ databases">
        <title>Draft genome sequence of Ralstonia pickettii 52.</title>
        <authorList>
            <person name="Zheng B."/>
        </authorList>
    </citation>
    <scope>NUCLEOTIDE SEQUENCE [LARGE SCALE GENOMIC DNA]</scope>
    <source>
        <strain evidence="2 3">52</strain>
    </source>
</reference>
<protein>
    <recommendedName>
        <fullName evidence="4">DNA-binding protein</fullName>
    </recommendedName>
</protein>
<dbReference type="RefSeq" id="WP_102067605.1">
    <property type="nucleotide sequence ID" value="NZ_PKQE01000009.1"/>
</dbReference>
<comment type="caution">
    <text evidence="2">The sequence shown here is derived from an EMBL/GenBank/DDBJ whole genome shotgun (WGS) entry which is preliminary data.</text>
</comment>
<evidence type="ECO:0008006" key="4">
    <source>
        <dbReference type="Google" id="ProtNLM"/>
    </source>
</evidence>
<gene>
    <name evidence="2" type="ORF">C0Q88_25190</name>
</gene>
<sequence>MSLFRNFISLSDVVSVVANCIAVEDINLDSGAHGVGSEDAAAAFENRFEIASKKRMHQTSRAAEKLGAAIANTASGQRLRWFDVTLGNGDRYWQSAAACNEGMTLLADTAKWERAAEEVQHRHARLAGSRWAEPALEPARFLDMPAMPRMRLIGFDPDELVGFLLDEQIPNSLVVPLPAVSSVTRNGTSLPGVSAGAVADPIVAGDEPTAPSVSKNGKKSRAKSAGPRPPMKMPENRDYLSTEEFAAVMGVQPNTILKARHKFGHYCGIRALKLPENRLLRWPAADIKAVLTRRAPFTASTDKGE</sequence>
<dbReference type="OrthoDB" id="6615103at2"/>
<feature type="region of interest" description="Disordered" evidence="1">
    <location>
        <begin position="204"/>
        <end position="235"/>
    </location>
</feature>
<accession>A0A2N4TJX9</accession>
<dbReference type="EMBL" id="PKQE01000009">
    <property type="protein sequence ID" value="PLC39994.1"/>
    <property type="molecule type" value="Genomic_DNA"/>
</dbReference>
<evidence type="ECO:0000256" key="1">
    <source>
        <dbReference type="SAM" id="MobiDB-lite"/>
    </source>
</evidence>
<evidence type="ECO:0000313" key="3">
    <source>
        <dbReference type="Proteomes" id="UP000234456"/>
    </source>
</evidence>
<evidence type="ECO:0000313" key="2">
    <source>
        <dbReference type="EMBL" id="PLC39994.1"/>
    </source>
</evidence>
<dbReference type="Proteomes" id="UP000234456">
    <property type="component" value="Unassembled WGS sequence"/>
</dbReference>
<proteinExistence type="predicted"/>
<dbReference type="AlphaFoldDB" id="A0A2N4TJX9"/>
<name>A0A2N4TJX9_RALPI</name>
<organism evidence="2 3">
    <name type="scientific">Ralstonia pickettii</name>
    <name type="common">Burkholderia pickettii</name>
    <dbReference type="NCBI Taxonomy" id="329"/>
    <lineage>
        <taxon>Bacteria</taxon>
        <taxon>Pseudomonadati</taxon>
        <taxon>Pseudomonadota</taxon>
        <taxon>Betaproteobacteria</taxon>
        <taxon>Burkholderiales</taxon>
        <taxon>Burkholderiaceae</taxon>
        <taxon>Ralstonia</taxon>
    </lineage>
</organism>